<evidence type="ECO:0000313" key="2">
    <source>
        <dbReference type="EMBL" id="CAE8706154.1"/>
    </source>
</evidence>
<comment type="caution">
    <text evidence="1">The sequence shown here is derived from an EMBL/GenBank/DDBJ whole genome shotgun (WGS) entry which is preliminary data.</text>
</comment>
<dbReference type="Proteomes" id="UP000654075">
    <property type="component" value="Unassembled WGS sequence"/>
</dbReference>
<reference evidence="1" key="1">
    <citation type="submission" date="2021-02" db="EMBL/GenBank/DDBJ databases">
        <authorList>
            <person name="Dougan E. K."/>
            <person name="Rhodes N."/>
            <person name="Thang M."/>
            <person name="Chan C."/>
        </authorList>
    </citation>
    <scope>NUCLEOTIDE SEQUENCE</scope>
</reference>
<evidence type="ECO:0000313" key="1">
    <source>
        <dbReference type="EMBL" id="CAE8629460.1"/>
    </source>
</evidence>
<name>A0A813GRG9_POLGL</name>
<gene>
    <name evidence="1" type="ORF">PGLA1383_LOCUS45940</name>
    <name evidence="2" type="ORF">PGLA2088_LOCUS34044</name>
</gene>
<sequence>VVSALGLFAHVAQAQYDFPIDNCACHIHYEHWVQLQLQLSTIMDRDFPQRLVEDEVTVRAILRNQACVDVRKVSNVLEWTLAPASTSDCAPGHLSSYILCAQEFLSRGDLERARLYFDFANYLLPMAIPCMDPVIWTITPEDFYLNHQLLARAAEERAGLGKSSADLQKHEIKALAWRSKRSAPHLVR</sequence>
<organism evidence="1 3">
    <name type="scientific">Polarella glacialis</name>
    <name type="common">Dinoflagellate</name>
    <dbReference type="NCBI Taxonomy" id="89957"/>
    <lineage>
        <taxon>Eukaryota</taxon>
        <taxon>Sar</taxon>
        <taxon>Alveolata</taxon>
        <taxon>Dinophyceae</taxon>
        <taxon>Suessiales</taxon>
        <taxon>Suessiaceae</taxon>
        <taxon>Polarella</taxon>
    </lineage>
</organism>
<evidence type="ECO:0000313" key="3">
    <source>
        <dbReference type="Proteomes" id="UP000654075"/>
    </source>
</evidence>
<dbReference type="EMBL" id="CAJNNW010031136">
    <property type="protein sequence ID" value="CAE8706154.1"/>
    <property type="molecule type" value="Genomic_DNA"/>
</dbReference>
<dbReference type="EMBL" id="CAJNNV010029646">
    <property type="protein sequence ID" value="CAE8629460.1"/>
    <property type="molecule type" value="Genomic_DNA"/>
</dbReference>
<proteinExistence type="predicted"/>
<feature type="non-terminal residue" evidence="1">
    <location>
        <position position="1"/>
    </location>
</feature>
<dbReference type="Proteomes" id="UP000626109">
    <property type="component" value="Unassembled WGS sequence"/>
</dbReference>
<keyword evidence="3" id="KW-1185">Reference proteome</keyword>
<dbReference type="OrthoDB" id="408993at2759"/>
<dbReference type="AlphaFoldDB" id="A0A813GRG9"/>
<accession>A0A813GRG9</accession>
<protein>
    <submittedName>
        <fullName evidence="1">Uncharacterized protein</fullName>
    </submittedName>
</protein>